<dbReference type="PANTHER" id="PTHR43098:SF5">
    <property type="entry name" value="DUAL-FUNCTIONAL MONOOXYGENASE_METHYLTRANSFERASE PSOF"/>
    <property type="match status" value="1"/>
</dbReference>
<gene>
    <name evidence="5" type="ORF">DZA28_29790</name>
</gene>
<dbReference type="InterPro" id="IPR036188">
    <property type="entry name" value="FAD/NAD-bd_sf"/>
</dbReference>
<dbReference type="PANTHER" id="PTHR43098">
    <property type="entry name" value="L-ORNITHINE N(5)-MONOOXYGENASE-RELATED"/>
    <property type="match status" value="1"/>
</dbReference>
<dbReference type="Gene3D" id="3.50.50.60">
    <property type="entry name" value="FAD/NAD(P)-binding domain"/>
    <property type="match status" value="1"/>
</dbReference>
<dbReference type="Pfam" id="PF13450">
    <property type="entry name" value="NAD_binding_8"/>
    <property type="match status" value="1"/>
</dbReference>
<name>A0ABY3CXJ2_9PSED</name>
<evidence type="ECO:0000256" key="3">
    <source>
        <dbReference type="ARBA" id="ARBA00022857"/>
    </source>
</evidence>
<keyword evidence="3" id="KW-0521">NADP</keyword>
<keyword evidence="2" id="KW-0274">FAD</keyword>
<dbReference type="EMBL" id="QWEF01000012">
    <property type="protein sequence ID" value="TRZ57299.1"/>
    <property type="molecule type" value="Genomic_DNA"/>
</dbReference>
<accession>A0ABY3CXJ2</accession>
<dbReference type="RefSeq" id="WP_150136698.1">
    <property type="nucleotide sequence ID" value="NZ_QWEF01000012.1"/>
</dbReference>
<dbReference type="InterPro" id="IPR050775">
    <property type="entry name" value="FAD-binding_Monooxygenases"/>
</dbReference>
<sequence length="94" mass="10834">MKTTNNFDAIVVGAGFGGLYTLKKLRDEQGLNVRVFDKAGDVGGTWYWNRYPGALSDTETHVYCYSWDKELLQEMEITSRYTTQPQILKYLEKV</sequence>
<keyword evidence="6" id="KW-1185">Reference proteome</keyword>
<comment type="caution">
    <text evidence="5">The sequence shown here is derived from an EMBL/GenBank/DDBJ whole genome shotgun (WGS) entry which is preliminary data.</text>
</comment>
<evidence type="ECO:0000256" key="4">
    <source>
        <dbReference type="ARBA" id="ARBA00023002"/>
    </source>
</evidence>
<protein>
    <submittedName>
        <fullName evidence="5">NAD(P)/FAD-dependent oxidoreductase</fullName>
    </submittedName>
</protein>
<keyword evidence="1" id="KW-0285">Flavoprotein</keyword>
<feature type="non-terminal residue" evidence="5">
    <location>
        <position position="94"/>
    </location>
</feature>
<dbReference type="Proteomes" id="UP001165882">
    <property type="component" value="Unassembled WGS sequence"/>
</dbReference>
<evidence type="ECO:0000256" key="1">
    <source>
        <dbReference type="ARBA" id="ARBA00022630"/>
    </source>
</evidence>
<keyword evidence="4" id="KW-0560">Oxidoreductase</keyword>
<reference evidence="5 6" key="1">
    <citation type="journal article" date="2019" name="Biocontrol Sci. Technol.">
        <title>Pseudomonas putida strain B2017 produced as technical grade active ingredient controls fungal and bacterial crop diseases.</title>
        <authorList>
            <person name="Oliver C."/>
            <person name="Hernandez I."/>
            <person name="Caminal M."/>
            <person name="Lara J.M."/>
            <person name="Fernandez C."/>
        </authorList>
    </citation>
    <scope>NUCLEOTIDE SEQUENCE [LARGE SCALE GENOMIC DNA]</scope>
    <source>
        <strain evidence="5 6">B2017</strain>
    </source>
</reference>
<evidence type="ECO:0000256" key="2">
    <source>
        <dbReference type="ARBA" id="ARBA00022827"/>
    </source>
</evidence>
<organism evidence="5 6">
    <name type="scientific">Pseudomonas alloputida</name>
    <dbReference type="NCBI Taxonomy" id="1940621"/>
    <lineage>
        <taxon>Bacteria</taxon>
        <taxon>Pseudomonadati</taxon>
        <taxon>Pseudomonadota</taxon>
        <taxon>Gammaproteobacteria</taxon>
        <taxon>Pseudomonadales</taxon>
        <taxon>Pseudomonadaceae</taxon>
        <taxon>Pseudomonas</taxon>
    </lineage>
</organism>
<dbReference type="SUPFAM" id="SSF51905">
    <property type="entry name" value="FAD/NAD(P)-binding domain"/>
    <property type="match status" value="1"/>
</dbReference>
<proteinExistence type="predicted"/>
<evidence type="ECO:0000313" key="6">
    <source>
        <dbReference type="Proteomes" id="UP001165882"/>
    </source>
</evidence>
<evidence type="ECO:0000313" key="5">
    <source>
        <dbReference type="EMBL" id="TRZ57299.1"/>
    </source>
</evidence>